<feature type="compositionally biased region" description="Acidic residues" evidence="1">
    <location>
        <begin position="150"/>
        <end position="164"/>
    </location>
</feature>
<accession>A0A6J7IM41</accession>
<proteinExistence type="predicted"/>
<feature type="compositionally biased region" description="Basic and acidic residues" evidence="1">
    <location>
        <begin position="1"/>
        <end position="17"/>
    </location>
</feature>
<gene>
    <name evidence="2" type="ORF">UFOPK3772_00264</name>
</gene>
<reference evidence="2" key="1">
    <citation type="submission" date="2020-05" db="EMBL/GenBank/DDBJ databases">
        <authorList>
            <person name="Chiriac C."/>
            <person name="Salcher M."/>
            <person name="Ghai R."/>
            <person name="Kavagutti S V."/>
        </authorList>
    </citation>
    <scope>NUCLEOTIDE SEQUENCE</scope>
</reference>
<evidence type="ECO:0000313" key="2">
    <source>
        <dbReference type="EMBL" id="CAB4931197.1"/>
    </source>
</evidence>
<feature type="compositionally biased region" description="Basic and acidic residues" evidence="1">
    <location>
        <begin position="131"/>
        <end position="142"/>
    </location>
</feature>
<feature type="region of interest" description="Disordered" evidence="1">
    <location>
        <begin position="1"/>
        <end position="39"/>
    </location>
</feature>
<organism evidence="2">
    <name type="scientific">freshwater metagenome</name>
    <dbReference type="NCBI Taxonomy" id="449393"/>
    <lineage>
        <taxon>unclassified sequences</taxon>
        <taxon>metagenomes</taxon>
        <taxon>ecological metagenomes</taxon>
    </lineage>
</organism>
<feature type="region of interest" description="Disordered" evidence="1">
    <location>
        <begin position="117"/>
        <end position="164"/>
    </location>
</feature>
<name>A0A6J7IM41_9ZZZZ</name>
<dbReference type="AlphaFoldDB" id="A0A6J7IM41"/>
<dbReference type="EMBL" id="CAFBNE010000005">
    <property type="protein sequence ID" value="CAB4931197.1"/>
    <property type="molecule type" value="Genomic_DNA"/>
</dbReference>
<sequence>MTDTSRSSEHLASERLRPSGPQDVIRETAGDLNSPGDAADQAERLRLIMEAEAVYRGLTGDEVDGSVEGRPYPLEDAETLLAMEDAEDSSDDPMHAGGLTPERWVNPEEAAMHVVDPQRPEEIGYLDDETPQERADVDRDQFDGPVGDLTPEDETLLGVDPYDD</sequence>
<evidence type="ECO:0000256" key="1">
    <source>
        <dbReference type="SAM" id="MobiDB-lite"/>
    </source>
</evidence>
<protein>
    <submittedName>
        <fullName evidence="2">Unannotated protein</fullName>
    </submittedName>
</protein>